<evidence type="ECO:0000256" key="7">
    <source>
        <dbReference type="ARBA" id="ARBA00047899"/>
    </source>
</evidence>
<dbReference type="FunFam" id="3.30.200.20:FF:000039">
    <property type="entry name" value="receptor-like protein kinase FERONIA"/>
    <property type="match status" value="1"/>
</dbReference>
<dbReference type="Gene3D" id="1.10.510.10">
    <property type="entry name" value="Transferase(Phosphotransferase) domain 1"/>
    <property type="match status" value="1"/>
</dbReference>
<proteinExistence type="predicted"/>
<dbReference type="STRING" id="35608.A0A2U1KAQ6"/>
<comment type="catalytic activity">
    <reaction evidence="8">
        <text>L-seryl-[protein] + ATP = O-phospho-L-seryl-[protein] + ADP + H(+)</text>
        <dbReference type="Rhea" id="RHEA:17989"/>
        <dbReference type="Rhea" id="RHEA-COMP:9863"/>
        <dbReference type="Rhea" id="RHEA-COMP:11604"/>
        <dbReference type="ChEBI" id="CHEBI:15378"/>
        <dbReference type="ChEBI" id="CHEBI:29999"/>
        <dbReference type="ChEBI" id="CHEBI:30616"/>
        <dbReference type="ChEBI" id="CHEBI:83421"/>
        <dbReference type="ChEBI" id="CHEBI:456216"/>
        <dbReference type="EC" id="2.7.11.1"/>
    </reaction>
</comment>
<dbReference type="GO" id="GO:0009506">
    <property type="term" value="C:plasmodesma"/>
    <property type="evidence" value="ECO:0007669"/>
    <property type="project" value="TreeGrafter"/>
</dbReference>
<dbReference type="PANTHER" id="PTHR27003:SF392">
    <property type="entry name" value="JACALIN-LIKE LECTIN DOMAIN-CONTAINING PROTEIN-RELATED"/>
    <property type="match status" value="1"/>
</dbReference>
<evidence type="ECO:0000256" key="1">
    <source>
        <dbReference type="ARBA" id="ARBA00012513"/>
    </source>
</evidence>
<evidence type="ECO:0000256" key="4">
    <source>
        <dbReference type="ARBA" id="ARBA00022741"/>
    </source>
</evidence>
<keyword evidence="2" id="KW-0723">Serine/threonine-protein kinase</keyword>
<evidence type="ECO:0000256" key="5">
    <source>
        <dbReference type="ARBA" id="ARBA00022777"/>
    </source>
</evidence>
<keyword evidence="11" id="KW-1185">Reference proteome</keyword>
<dbReference type="InterPro" id="IPR008271">
    <property type="entry name" value="Ser/Thr_kinase_AS"/>
</dbReference>
<dbReference type="PROSITE" id="PS00108">
    <property type="entry name" value="PROTEIN_KINASE_ST"/>
    <property type="match status" value="1"/>
</dbReference>
<dbReference type="GO" id="GO:0005524">
    <property type="term" value="F:ATP binding"/>
    <property type="evidence" value="ECO:0007669"/>
    <property type="project" value="UniProtKB-KW"/>
</dbReference>
<keyword evidence="3" id="KW-0808">Transferase</keyword>
<dbReference type="InterPro" id="IPR001245">
    <property type="entry name" value="Ser-Thr/Tyr_kinase_cat_dom"/>
</dbReference>
<evidence type="ECO:0000313" key="10">
    <source>
        <dbReference type="EMBL" id="PWA33458.1"/>
    </source>
</evidence>
<dbReference type="OrthoDB" id="4062651at2759"/>
<dbReference type="SUPFAM" id="SSF56112">
    <property type="entry name" value="Protein kinase-like (PK-like)"/>
    <property type="match status" value="1"/>
</dbReference>
<reference evidence="10 11" key="1">
    <citation type="journal article" date="2018" name="Mol. Plant">
        <title>The genome of Artemisia annua provides insight into the evolution of Asteraceae family and artemisinin biosynthesis.</title>
        <authorList>
            <person name="Shen Q."/>
            <person name="Zhang L."/>
            <person name="Liao Z."/>
            <person name="Wang S."/>
            <person name="Yan T."/>
            <person name="Shi P."/>
            <person name="Liu M."/>
            <person name="Fu X."/>
            <person name="Pan Q."/>
            <person name="Wang Y."/>
            <person name="Lv Z."/>
            <person name="Lu X."/>
            <person name="Zhang F."/>
            <person name="Jiang W."/>
            <person name="Ma Y."/>
            <person name="Chen M."/>
            <person name="Hao X."/>
            <person name="Li L."/>
            <person name="Tang Y."/>
            <person name="Lv G."/>
            <person name="Zhou Y."/>
            <person name="Sun X."/>
            <person name="Brodelius P.E."/>
            <person name="Rose J.K.C."/>
            <person name="Tang K."/>
        </authorList>
    </citation>
    <scope>NUCLEOTIDE SEQUENCE [LARGE SCALE GENOMIC DNA]</scope>
    <source>
        <strain evidence="11">cv. Huhao1</strain>
        <tissue evidence="10">Leaf</tissue>
    </source>
</reference>
<name>A0A2U1KAQ6_ARTAN</name>
<keyword evidence="6" id="KW-0067">ATP-binding</keyword>
<evidence type="ECO:0000256" key="2">
    <source>
        <dbReference type="ARBA" id="ARBA00022527"/>
    </source>
</evidence>
<comment type="caution">
    <text evidence="10">The sequence shown here is derived from an EMBL/GenBank/DDBJ whole genome shotgun (WGS) entry which is preliminary data.</text>
</comment>
<dbReference type="Gene3D" id="3.30.200.20">
    <property type="entry name" value="Phosphorylase Kinase, domain 1"/>
    <property type="match status" value="1"/>
</dbReference>
<keyword evidence="4" id="KW-0547">Nucleotide-binding</keyword>
<dbReference type="EC" id="2.7.11.1" evidence="1"/>
<dbReference type="GO" id="GO:0004674">
    <property type="term" value="F:protein serine/threonine kinase activity"/>
    <property type="evidence" value="ECO:0007669"/>
    <property type="project" value="UniProtKB-KW"/>
</dbReference>
<comment type="catalytic activity">
    <reaction evidence="7">
        <text>L-threonyl-[protein] + ATP = O-phospho-L-threonyl-[protein] + ADP + H(+)</text>
        <dbReference type="Rhea" id="RHEA:46608"/>
        <dbReference type="Rhea" id="RHEA-COMP:11060"/>
        <dbReference type="Rhea" id="RHEA-COMP:11605"/>
        <dbReference type="ChEBI" id="CHEBI:15378"/>
        <dbReference type="ChEBI" id="CHEBI:30013"/>
        <dbReference type="ChEBI" id="CHEBI:30616"/>
        <dbReference type="ChEBI" id="CHEBI:61977"/>
        <dbReference type="ChEBI" id="CHEBI:456216"/>
        <dbReference type="EC" id="2.7.11.1"/>
    </reaction>
</comment>
<evidence type="ECO:0000313" key="11">
    <source>
        <dbReference type="Proteomes" id="UP000245207"/>
    </source>
</evidence>
<sequence>MSRMEGVQHLQIPLEEIKLATNSFSKENLIARGGFGNVYIGKLNISGEQSTVAVKRLDRKFGQGNREFLMEIQMLSCYKHKNLVCLVGFCDESGEKILVYEYVKYGSLDGYISNKDLSWLQRLKISLGAARGLSYLHNDVGPQHRVLHRDIKSSNILLDDQFEARISDFGLSKIGPSNVEFTFLVTDACGTFGYTDPQYHKTGVLTKESGVFIWHSAI</sequence>
<dbReference type="Proteomes" id="UP000245207">
    <property type="component" value="Unassembled WGS sequence"/>
</dbReference>
<organism evidence="10 11">
    <name type="scientific">Artemisia annua</name>
    <name type="common">Sweet wormwood</name>
    <dbReference type="NCBI Taxonomy" id="35608"/>
    <lineage>
        <taxon>Eukaryota</taxon>
        <taxon>Viridiplantae</taxon>
        <taxon>Streptophyta</taxon>
        <taxon>Embryophyta</taxon>
        <taxon>Tracheophyta</taxon>
        <taxon>Spermatophyta</taxon>
        <taxon>Magnoliopsida</taxon>
        <taxon>eudicotyledons</taxon>
        <taxon>Gunneridae</taxon>
        <taxon>Pentapetalae</taxon>
        <taxon>asterids</taxon>
        <taxon>campanulids</taxon>
        <taxon>Asterales</taxon>
        <taxon>Asteraceae</taxon>
        <taxon>Asteroideae</taxon>
        <taxon>Anthemideae</taxon>
        <taxon>Artemisiinae</taxon>
        <taxon>Artemisia</taxon>
    </lineage>
</organism>
<protein>
    <recommendedName>
        <fullName evidence="1">non-specific serine/threonine protein kinase</fullName>
        <ecNumber evidence="1">2.7.11.1</ecNumber>
    </recommendedName>
</protein>
<evidence type="ECO:0000256" key="3">
    <source>
        <dbReference type="ARBA" id="ARBA00022679"/>
    </source>
</evidence>
<keyword evidence="10" id="KW-0430">Lectin</keyword>
<dbReference type="InterPro" id="IPR045272">
    <property type="entry name" value="ANXUR1/2-like"/>
</dbReference>
<dbReference type="InterPro" id="IPR011009">
    <property type="entry name" value="Kinase-like_dom_sf"/>
</dbReference>
<dbReference type="PROSITE" id="PS50011">
    <property type="entry name" value="PROTEIN_KINASE_DOM"/>
    <property type="match status" value="1"/>
</dbReference>
<dbReference type="SMART" id="SM00220">
    <property type="entry name" value="S_TKc"/>
    <property type="match status" value="1"/>
</dbReference>
<accession>A0A2U1KAQ6</accession>
<feature type="domain" description="Protein kinase" evidence="9">
    <location>
        <begin position="24"/>
        <end position="218"/>
    </location>
</feature>
<dbReference type="FunFam" id="1.10.510.10:FF:001023">
    <property type="entry name" value="Os07g0541700 protein"/>
    <property type="match status" value="1"/>
</dbReference>
<dbReference type="PANTHER" id="PTHR27003">
    <property type="entry name" value="OS07G0166700 PROTEIN"/>
    <property type="match status" value="1"/>
</dbReference>
<gene>
    <name evidence="10" type="ORF">CTI12_AA624940</name>
</gene>
<dbReference type="Pfam" id="PF07714">
    <property type="entry name" value="PK_Tyr_Ser-Thr"/>
    <property type="match status" value="1"/>
</dbReference>
<dbReference type="AlphaFoldDB" id="A0A2U1KAQ6"/>
<dbReference type="GO" id="GO:0004714">
    <property type="term" value="F:transmembrane receptor protein tyrosine kinase activity"/>
    <property type="evidence" value="ECO:0007669"/>
    <property type="project" value="InterPro"/>
</dbReference>
<evidence type="ECO:0000256" key="8">
    <source>
        <dbReference type="ARBA" id="ARBA00048679"/>
    </source>
</evidence>
<evidence type="ECO:0000256" key="6">
    <source>
        <dbReference type="ARBA" id="ARBA00022840"/>
    </source>
</evidence>
<dbReference type="GO" id="GO:0030246">
    <property type="term" value="F:carbohydrate binding"/>
    <property type="evidence" value="ECO:0007669"/>
    <property type="project" value="UniProtKB-KW"/>
</dbReference>
<dbReference type="GO" id="GO:0005886">
    <property type="term" value="C:plasma membrane"/>
    <property type="evidence" value="ECO:0007669"/>
    <property type="project" value="TreeGrafter"/>
</dbReference>
<evidence type="ECO:0000259" key="9">
    <source>
        <dbReference type="PROSITE" id="PS50011"/>
    </source>
</evidence>
<keyword evidence="5" id="KW-0418">Kinase</keyword>
<dbReference type="InterPro" id="IPR000719">
    <property type="entry name" value="Prot_kinase_dom"/>
</dbReference>
<dbReference type="EMBL" id="PKPP01025090">
    <property type="protein sequence ID" value="PWA33458.1"/>
    <property type="molecule type" value="Genomic_DNA"/>
</dbReference>